<comment type="caution">
    <text evidence="1">The sequence shown here is derived from an EMBL/GenBank/DDBJ whole genome shotgun (WGS) entry which is preliminary data.</text>
</comment>
<reference evidence="2" key="1">
    <citation type="journal article" date="2019" name="Int. J. Syst. Evol. Microbiol.">
        <title>The Global Catalogue of Microorganisms (GCM) 10K type strain sequencing project: providing services to taxonomists for standard genome sequencing and annotation.</title>
        <authorList>
            <consortium name="The Broad Institute Genomics Platform"/>
            <consortium name="The Broad Institute Genome Sequencing Center for Infectious Disease"/>
            <person name="Wu L."/>
            <person name="Ma J."/>
        </authorList>
    </citation>
    <scope>NUCLEOTIDE SEQUENCE [LARGE SCALE GENOMIC DNA]</scope>
    <source>
        <strain evidence="2">JCM 30346</strain>
    </source>
</reference>
<proteinExistence type="predicted"/>
<sequence length="95" mass="10483">MSPPQGNGLKFVPEYQYRANVQLHGALSTVVRGGVDEGLRQAATVIGVLTLAYRSRHIIETGRIVLRAVPRDQELRLSVAEFREVLGLEPARNFG</sequence>
<protein>
    <submittedName>
        <fullName evidence="1">Uncharacterized protein</fullName>
    </submittedName>
</protein>
<dbReference type="Proteomes" id="UP001596137">
    <property type="component" value="Unassembled WGS sequence"/>
</dbReference>
<organism evidence="1 2">
    <name type="scientific">Sphaerisporangium aureirubrum</name>
    <dbReference type="NCBI Taxonomy" id="1544736"/>
    <lineage>
        <taxon>Bacteria</taxon>
        <taxon>Bacillati</taxon>
        <taxon>Actinomycetota</taxon>
        <taxon>Actinomycetes</taxon>
        <taxon>Streptosporangiales</taxon>
        <taxon>Streptosporangiaceae</taxon>
        <taxon>Sphaerisporangium</taxon>
    </lineage>
</organism>
<evidence type="ECO:0000313" key="2">
    <source>
        <dbReference type="Proteomes" id="UP001596137"/>
    </source>
</evidence>
<gene>
    <name evidence="1" type="ORF">ACFP1K_04710</name>
</gene>
<evidence type="ECO:0000313" key="1">
    <source>
        <dbReference type="EMBL" id="MFC6080446.1"/>
    </source>
</evidence>
<accession>A0ABW1NAT1</accession>
<dbReference type="EMBL" id="JBHSRF010000004">
    <property type="protein sequence ID" value="MFC6080446.1"/>
    <property type="molecule type" value="Genomic_DNA"/>
</dbReference>
<name>A0ABW1NAT1_9ACTN</name>
<dbReference type="RefSeq" id="WP_380747217.1">
    <property type="nucleotide sequence ID" value="NZ_JBHSRF010000004.1"/>
</dbReference>
<keyword evidence="2" id="KW-1185">Reference proteome</keyword>